<dbReference type="GO" id="GO:0005576">
    <property type="term" value="C:extracellular region"/>
    <property type="evidence" value="ECO:0007669"/>
    <property type="project" value="InterPro"/>
</dbReference>
<accession>A0A9N9S6D3</accession>
<feature type="signal peptide" evidence="2">
    <location>
        <begin position="1"/>
        <end position="22"/>
    </location>
</feature>
<dbReference type="Proteomes" id="UP001153620">
    <property type="component" value="Chromosome 4"/>
</dbReference>
<dbReference type="InterPro" id="IPR036508">
    <property type="entry name" value="Chitin-bd_dom_sf"/>
</dbReference>
<dbReference type="AlphaFoldDB" id="A0A9N9S6D3"/>
<proteinExistence type="predicted"/>
<organism evidence="4 5">
    <name type="scientific">Chironomus riparius</name>
    <dbReference type="NCBI Taxonomy" id="315576"/>
    <lineage>
        <taxon>Eukaryota</taxon>
        <taxon>Metazoa</taxon>
        <taxon>Ecdysozoa</taxon>
        <taxon>Arthropoda</taxon>
        <taxon>Hexapoda</taxon>
        <taxon>Insecta</taxon>
        <taxon>Pterygota</taxon>
        <taxon>Neoptera</taxon>
        <taxon>Endopterygota</taxon>
        <taxon>Diptera</taxon>
        <taxon>Nematocera</taxon>
        <taxon>Chironomoidea</taxon>
        <taxon>Chironomidae</taxon>
        <taxon>Chironominae</taxon>
        <taxon>Chironomus</taxon>
    </lineage>
</organism>
<dbReference type="GO" id="GO:0008061">
    <property type="term" value="F:chitin binding"/>
    <property type="evidence" value="ECO:0007669"/>
    <property type="project" value="InterPro"/>
</dbReference>
<dbReference type="OrthoDB" id="6422323at2759"/>
<sequence>MAIKIILVPILVIFLSFGNIESAEVNPDICKGNNFGFLAHPDPQRCTEYIICFFEEPYFFTCAYPDQIFFLPYTYCVKGDPITCQVLVNVTTLSPSTTTTTSTTTLSTTTSTSTTTTTTTEATTEATTTTTTESSIDTTTRITLPNDICKGLNFSVLAHPHNCTKFIVCLYEIPNVAACQNPYMIFYNGSCVPGDPFSCEVYGPTTTTPKEIESTITERTTGPPELCVGYDFKLVQDPNYCFRFFYCILGVALPGQCDPNKIFDEQFRGCVDGDWNTCERGQ</sequence>
<keyword evidence="5" id="KW-1185">Reference proteome</keyword>
<protein>
    <recommendedName>
        <fullName evidence="3">Chitin-binding type-2 domain-containing protein</fullName>
    </recommendedName>
</protein>
<dbReference type="PROSITE" id="PS50940">
    <property type="entry name" value="CHIT_BIND_II"/>
    <property type="match status" value="3"/>
</dbReference>
<dbReference type="SUPFAM" id="SSF57625">
    <property type="entry name" value="Invertebrate chitin-binding proteins"/>
    <property type="match status" value="3"/>
</dbReference>
<feature type="domain" description="Chitin-binding type-2" evidence="3">
    <location>
        <begin position="224"/>
        <end position="280"/>
    </location>
</feature>
<name>A0A9N9S6D3_9DIPT</name>
<feature type="region of interest" description="Disordered" evidence="1">
    <location>
        <begin position="96"/>
        <end position="134"/>
    </location>
</feature>
<dbReference type="EMBL" id="OU895880">
    <property type="protein sequence ID" value="CAG9811757.1"/>
    <property type="molecule type" value="Genomic_DNA"/>
</dbReference>
<evidence type="ECO:0000256" key="2">
    <source>
        <dbReference type="SAM" id="SignalP"/>
    </source>
</evidence>
<reference evidence="4" key="1">
    <citation type="submission" date="2022-01" db="EMBL/GenBank/DDBJ databases">
        <authorList>
            <person name="King R."/>
        </authorList>
    </citation>
    <scope>NUCLEOTIDE SEQUENCE</scope>
</reference>
<feature type="domain" description="Chitin-binding type-2" evidence="3">
    <location>
        <begin position="146"/>
        <end position="201"/>
    </location>
</feature>
<reference evidence="4" key="2">
    <citation type="submission" date="2022-10" db="EMBL/GenBank/DDBJ databases">
        <authorList>
            <consortium name="ENA_rothamsted_submissions"/>
            <consortium name="culmorum"/>
            <person name="King R."/>
        </authorList>
    </citation>
    <scope>NUCLEOTIDE SEQUENCE</scope>
</reference>
<keyword evidence="2" id="KW-0732">Signal</keyword>
<evidence type="ECO:0000313" key="4">
    <source>
        <dbReference type="EMBL" id="CAG9811757.1"/>
    </source>
</evidence>
<dbReference type="SMART" id="SM00494">
    <property type="entry name" value="ChtBD2"/>
    <property type="match status" value="3"/>
</dbReference>
<gene>
    <name evidence="4" type="ORF">CHIRRI_LOCUS14564</name>
</gene>
<dbReference type="Pfam" id="PF01607">
    <property type="entry name" value="CBM_14"/>
    <property type="match status" value="1"/>
</dbReference>
<feature type="chain" id="PRO_5040280633" description="Chitin-binding type-2 domain-containing protein" evidence="2">
    <location>
        <begin position="23"/>
        <end position="282"/>
    </location>
</feature>
<evidence type="ECO:0000256" key="1">
    <source>
        <dbReference type="SAM" id="MobiDB-lite"/>
    </source>
</evidence>
<evidence type="ECO:0000313" key="5">
    <source>
        <dbReference type="Proteomes" id="UP001153620"/>
    </source>
</evidence>
<dbReference type="InterPro" id="IPR002557">
    <property type="entry name" value="Chitin-bd_dom"/>
</dbReference>
<feature type="domain" description="Chitin-binding type-2" evidence="3">
    <location>
        <begin position="27"/>
        <end position="86"/>
    </location>
</feature>
<evidence type="ECO:0000259" key="3">
    <source>
        <dbReference type="PROSITE" id="PS50940"/>
    </source>
</evidence>